<protein>
    <submittedName>
        <fullName evidence="2">Uncharacterized protein</fullName>
    </submittedName>
</protein>
<evidence type="ECO:0000313" key="3">
    <source>
        <dbReference type="Proteomes" id="UP001627154"/>
    </source>
</evidence>
<proteinExistence type="predicted"/>
<keyword evidence="1" id="KW-0732">Signal</keyword>
<dbReference type="Proteomes" id="UP001627154">
    <property type="component" value="Unassembled WGS sequence"/>
</dbReference>
<dbReference type="EMBL" id="JBJJXI010000019">
    <property type="protein sequence ID" value="KAL3405996.1"/>
    <property type="molecule type" value="Genomic_DNA"/>
</dbReference>
<feature type="signal peptide" evidence="1">
    <location>
        <begin position="1"/>
        <end position="22"/>
    </location>
</feature>
<name>A0ABD2XKE8_9HYME</name>
<gene>
    <name evidence="2" type="ORF">TKK_001401</name>
</gene>
<feature type="chain" id="PRO_5044799734" evidence="1">
    <location>
        <begin position="23"/>
        <end position="127"/>
    </location>
</feature>
<accession>A0ABD2XKE8</accession>
<sequence>MAFSVIATFFTIVLISVGCGLGAPEDSATKFTKDDRDLLRRISRMIEDTSSSSSASNSILGIPLTREQWEMERTERINRGFEKMIQLVSVLGQVDSFITDRTKSLVRKLNAVYDVDERERSRRNSLH</sequence>
<dbReference type="AlphaFoldDB" id="A0ABD2XKE8"/>
<evidence type="ECO:0000313" key="2">
    <source>
        <dbReference type="EMBL" id="KAL3405996.1"/>
    </source>
</evidence>
<keyword evidence="3" id="KW-1185">Reference proteome</keyword>
<organism evidence="2 3">
    <name type="scientific">Trichogramma kaykai</name>
    <dbReference type="NCBI Taxonomy" id="54128"/>
    <lineage>
        <taxon>Eukaryota</taxon>
        <taxon>Metazoa</taxon>
        <taxon>Ecdysozoa</taxon>
        <taxon>Arthropoda</taxon>
        <taxon>Hexapoda</taxon>
        <taxon>Insecta</taxon>
        <taxon>Pterygota</taxon>
        <taxon>Neoptera</taxon>
        <taxon>Endopterygota</taxon>
        <taxon>Hymenoptera</taxon>
        <taxon>Apocrita</taxon>
        <taxon>Proctotrupomorpha</taxon>
        <taxon>Chalcidoidea</taxon>
        <taxon>Trichogrammatidae</taxon>
        <taxon>Trichogramma</taxon>
    </lineage>
</organism>
<comment type="caution">
    <text evidence="2">The sequence shown here is derived from an EMBL/GenBank/DDBJ whole genome shotgun (WGS) entry which is preliminary data.</text>
</comment>
<evidence type="ECO:0000256" key="1">
    <source>
        <dbReference type="SAM" id="SignalP"/>
    </source>
</evidence>
<reference evidence="2 3" key="1">
    <citation type="journal article" date="2024" name="bioRxiv">
        <title>A reference genome for Trichogramma kaykai: A tiny desert-dwelling parasitoid wasp with competing sex-ratio distorters.</title>
        <authorList>
            <person name="Culotta J."/>
            <person name="Lindsey A.R."/>
        </authorList>
    </citation>
    <scope>NUCLEOTIDE SEQUENCE [LARGE SCALE GENOMIC DNA]</scope>
    <source>
        <strain evidence="2 3">KSX58</strain>
    </source>
</reference>